<dbReference type="eggNOG" id="COG0600">
    <property type="taxonomic scope" value="Bacteria"/>
</dbReference>
<protein>
    <submittedName>
        <fullName evidence="9">Binding-protein-dependent transport systems inner membrane component</fullName>
    </submittedName>
</protein>
<dbReference type="GO" id="GO:0005886">
    <property type="term" value="C:plasma membrane"/>
    <property type="evidence" value="ECO:0007669"/>
    <property type="project" value="UniProtKB-SubCell"/>
</dbReference>
<dbReference type="Proteomes" id="UP000000925">
    <property type="component" value="Chromosome"/>
</dbReference>
<feature type="domain" description="ABC transmembrane type-1" evidence="8">
    <location>
        <begin position="238"/>
        <end position="418"/>
    </location>
</feature>
<dbReference type="PANTHER" id="PTHR30151">
    <property type="entry name" value="ALKANE SULFONATE ABC TRANSPORTER-RELATED, MEMBRANE SUBUNIT"/>
    <property type="match status" value="1"/>
</dbReference>
<evidence type="ECO:0000256" key="3">
    <source>
        <dbReference type="ARBA" id="ARBA00022475"/>
    </source>
</evidence>
<proteinExistence type="inferred from homology"/>
<keyword evidence="4 7" id="KW-0812">Transmembrane</keyword>
<dbReference type="PROSITE" id="PS50928">
    <property type="entry name" value="ABC_TM1"/>
    <property type="match status" value="1"/>
</dbReference>
<feature type="transmembrane region" description="Helical" evidence="7">
    <location>
        <begin position="279"/>
        <end position="298"/>
    </location>
</feature>
<keyword evidence="6 7" id="KW-0472">Membrane</keyword>
<keyword evidence="2 7" id="KW-0813">Transport</keyword>
<feature type="transmembrane region" description="Helical" evidence="7">
    <location>
        <begin position="304"/>
        <end position="322"/>
    </location>
</feature>
<evidence type="ECO:0000313" key="10">
    <source>
        <dbReference type="Proteomes" id="UP000000925"/>
    </source>
</evidence>
<comment type="similarity">
    <text evidence="7">Belongs to the binding-protein-dependent transport system permease family.</text>
</comment>
<evidence type="ECO:0000256" key="4">
    <source>
        <dbReference type="ARBA" id="ARBA00022692"/>
    </source>
</evidence>
<dbReference type="STRING" id="583355.Caka_2075"/>
<reference evidence="9 10" key="1">
    <citation type="journal article" date="2010" name="Stand. Genomic Sci.">
        <title>Complete genome sequence of Coraliomargarita akajimensis type strain (04OKA010-24).</title>
        <authorList>
            <person name="Mavromatis K."/>
            <person name="Abt B."/>
            <person name="Brambilla E."/>
            <person name="Lapidus A."/>
            <person name="Copeland A."/>
            <person name="Deshpande S."/>
            <person name="Nolan M."/>
            <person name="Lucas S."/>
            <person name="Tice H."/>
            <person name="Cheng J.F."/>
            <person name="Han C."/>
            <person name="Detter J.C."/>
            <person name="Woyke T."/>
            <person name="Goodwin L."/>
            <person name="Pitluck S."/>
            <person name="Held B."/>
            <person name="Brettin T."/>
            <person name="Tapia R."/>
            <person name="Ivanova N."/>
            <person name="Mikhailova N."/>
            <person name="Pati A."/>
            <person name="Liolios K."/>
            <person name="Chen A."/>
            <person name="Palaniappan K."/>
            <person name="Land M."/>
            <person name="Hauser L."/>
            <person name="Chang Y.J."/>
            <person name="Jeffries C.D."/>
            <person name="Rohde M."/>
            <person name="Goker M."/>
            <person name="Bristow J."/>
            <person name="Eisen J.A."/>
            <person name="Markowitz V."/>
            <person name="Hugenholtz P."/>
            <person name="Klenk H.P."/>
            <person name="Kyrpides N.C."/>
        </authorList>
    </citation>
    <scope>NUCLEOTIDE SEQUENCE [LARGE SCALE GENOMIC DNA]</scope>
    <source>
        <strain evidence="10">DSM 45221 / IAM 15411 / JCM 23193 / KCTC 12865</strain>
    </source>
</reference>
<dbReference type="AlphaFoldDB" id="D5ELF7"/>
<dbReference type="EMBL" id="CP001998">
    <property type="protein sequence ID" value="ADE55093.1"/>
    <property type="molecule type" value="Genomic_DNA"/>
</dbReference>
<dbReference type="PANTHER" id="PTHR30151:SF0">
    <property type="entry name" value="ABC TRANSPORTER PERMEASE PROTEIN MJ0413-RELATED"/>
    <property type="match status" value="1"/>
</dbReference>
<evidence type="ECO:0000256" key="7">
    <source>
        <dbReference type="RuleBase" id="RU363032"/>
    </source>
</evidence>
<evidence type="ECO:0000256" key="1">
    <source>
        <dbReference type="ARBA" id="ARBA00004651"/>
    </source>
</evidence>
<sequence length="461" mass="52258">MKKTANSRKASRPWFAIRKELSAQRRLFLTCLSFVLPLLLWAFVSYTPFIWHPDVKLQISAGREDVTTVFTAGDHLSKDYYPEFVAAIQRDNAAILEVRKSGDLKGSASRIRRANLKKVRHIAPAAIANGWLTKEATSEDAELYHIWRDVAVGKLVGSKVKFSQENLAIIQRNWAMMAERSPTYSSKLMPEVPMEKLVPQGKPANPVYLPAPHEVLIKGIEDFTFTSDDDKPSMFERYKHSLKIVFMGFFMAALIGVPIGILCGTFDFFSRLFEPFIDFFRYMPAPAFSTLLVAIFLAHDAPKIALVFVGTFFQLVLVVANTTRQLDTSLIEAAQTLGAKNVTLIRRVIIPGITPNLFNDLRILLGWAWTWLVIAELIGVKSGLTEFLETQGRWRNFDSVFPIIILIGITGFTTDQILSSLRKYLFPWTPEASEKKHGFIGRFLFWLLDRKVYDSPVNGKE</sequence>
<dbReference type="InterPro" id="IPR035906">
    <property type="entry name" value="MetI-like_sf"/>
</dbReference>
<evidence type="ECO:0000256" key="2">
    <source>
        <dbReference type="ARBA" id="ARBA00022448"/>
    </source>
</evidence>
<evidence type="ECO:0000313" key="9">
    <source>
        <dbReference type="EMBL" id="ADE55093.1"/>
    </source>
</evidence>
<organism evidence="9 10">
    <name type="scientific">Coraliomargarita akajimensis (strain DSM 45221 / IAM 15411 / JCM 23193 / KCTC 12865 / 04OKA010-24)</name>
    <dbReference type="NCBI Taxonomy" id="583355"/>
    <lineage>
        <taxon>Bacteria</taxon>
        <taxon>Pseudomonadati</taxon>
        <taxon>Verrucomicrobiota</taxon>
        <taxon>Opitutia</taxon>
        <taxon>Puniceicoccales</taxon>
        <taxon>Coraliomargaritaceae</taxon>
        <taxon>Coraliomargarita</taxon>
    </lineage>
</organism>
<keyword evidence="3" id="KW-1003">Cell membrane</keyword>
<gene>
    <name evidence="9" type="ordered locus">Caka_2075</name>
</gene>
<dbReference type="RefSeq" id="WP_013043815.1">
    <property type="nucleotide sequence ID" value="NC_014008.1"/>
</dbReference>
<accession>D5ELF7</accession>
<dbReference type="SUPFAM" id="SSF161098">
    <property type="entry name" value="MetI-like"/>
    <property type="match status" value="1"/>
</dbReference>
<evidence type="ECO:0000256" key="6">
    <source>
        <dbReference type="ARBA" id="ARBA00023136"/>
    </source>
</evidence>
<dbReference type="CDD" id="cd06261">
    <property type="entry name" value="TM_PBP2"/>
    <property type="match status" value="1"/>
</dbReference>
<dbReference type="Pfam" id="PF00528">
    <property type="entry name" value="BPD_transp_1"/>
    <property type="match status" value="1"/>
</dbReference>
<evidence type="ECO:0000256" key="5">
    <source>
        <dbReference type="ARBA" id="ARBA00022989"/>
    </source>
</evidence>
<evidence type="ECO:0000259" key="8">
    <source>
        <dbReference type="PROSITE" id="PS50928"/>
    </source>
</evidence>
<dbReference type="OrthoDB" id="9804353at2"/>
<dbReference type="InterPro" id="IPR000515">
    <property type="entry name" value="MetI-like"/>
</dbReference>
<dbReference type="HOGENOM" id="CLU_046113_1_0_0"/>
<dbReference type="GO" id="GO:0055085">
    <property type="term" value="P:transmembrane transport"/>
    <property type="evidence" value="ECO:0007669"/>
    <property type="project" value="InterPro"/>
</dbReference>
<keyword evidence="5 7" id="KW-1133">Transmembrane helix</keyword>
<feature type="transmembrane region" description="Helical" evidence="7">
    <location>
        <begin position="363"/>
        <end position="380"/>
    </location>
</feature>
<feature type="transmembrane region" description="Helical" evidence="7">
    <location>
        <begin position="400"/>
        <end position="418"/>
    </location>
</feature>
<dbReference type="KEGG" id="caa:Caka_2075"/>
<dbReference type="Gene3D" id="1.10.3720.10">
    <property type="entry name" value="MetI-like"/>
    <property type="match status" value="1"/>
</dbReference>
<keyword evidence="10" id="KW-1185">Reference proteome</keyword>
<feature type="transmembrane region" description="Helical" evidence="7">
    <location>
        <begin position="244"/>
        <end position="267"/>
    </location>
</feature>
<name>D5ELF7_CORAD</name>
<comment type="subcellular location">
    <subcellularLocation>
        <location evidence="1 7">Cell membrane</location>
        <topology evidence="1 7">Multi-pass membrane protein</topology>
    </subcellularLocation>
</comment>